<dbReference type="GO" id="GO:0046983">
    <property type="term" value="F:protein dimerization activity"/>
    <property type="evidence" value="ECO:0007669"/>
    <property type="project" value="InterPro"/>
</dbReference>
<dbReference type="AlphaFoldDB" id="A0A8X8ZQJ8"/>
<dbReference type="CDD" id="cd06257">
    <property type="entry name" value="DnaJ"/>
    <property type="match status" value="1"/>
</dbReference>
<dbReference type="FunFam" id="2.10.230.10:FF:000006">
    <property type="entry name" value="Chaperone protein dnaJ A6 chloroplastic"/>
    <property type="match status" value="1"/>
</dbReference>
<dbReference type="GO" id="GO:0005634">
    <property type="term" value="C:nucleus"/>
    <property type="evidence" value="ECO:0007669"/>
    <property type="project" value="UniProtKB-SubCell"/>
</dbReference>
<protein>
    <recommendedName>
        <fullName evidence="16">Molecular chaperone DnaJ</fullName>
    </recommendedName>
</protein>
<organism evidence="14">
    <name type="scientific">Salvia splendens</name>
    <name type="common">Scarlet sage</name>
    <dbReference type="NCBI Taxonomy" id="180675"/>
    <lineage>
        <taxon>Eukaryota</taxon>
        <taxon>Viridiplantae</taxon>
        <taxon>Streptophyta</taxon>
        <taxon>Embryophyta</taxon>
        <taxon>Tracheophyta</taxon>
        <taxon>Spermatophyta</taxon>
        <taxon>Magnoliopsida</taxon>
        <taxon>eudicotyledons</taxon>
        <taxon>Gunneridae</taxon>
        <taxon>Pentapetalae</taxon>
        <taxon>asterids</taxon>
        <taxon>lamiids</taxon>
        <taxon>Lamiales</taxon>
        <taxon>Lamiaceae</taxon>
        <taxon>Nepetoideae</taxon>
        <taxon>Mentheae</taxon>
        <taxon>Salviinae</taxon>
        <taxon>Salvia</taxon>
        <taxon>Salvia subgen. Calosphace</taxon>
        <taxon>core Calosphace</taxon>
    </lineage>
</organism>
<dbReference type="PANTHER" id="PTHR43096">
    <property type="entry name" value="DNAJ HOMOLOG 1, MITOCHONDRIAL-RELATED"/>
    <property type="match status" value="1"/>
</dbReference>
<evidence type="ECO:0000313" key="14">
    <source>
        <dbReference type="EMBL" id="KAG6413293.1"/>
    </source>
</evidence>
<keyword evidence="15" id="KW-1185">Reference proteome</keyword>
<evidence type="ECO:0000259" key="12">
    <source>
        <dbReference type="PROSITE" id="PS50808"/>
    </source>
</evidence>
<evidence type="ECO:0000256" key="4">
    <source>
        <dbReference type="ARBA" id="ARBA00022737"/>
    </source>
</evidence>
<dbReference type="GO" id="GO:0008270">
    <property type="term" value="F:zinc ion binding"/>
    <property type="evidence" value="ECO:0007669"/>
    <property type="project" value="UniProtKB-KW"/>
</dbReference>
<reference evidence="14" key="1">
    <citation type="submission" date="2018-01" db="EMBL/GenBank/DDBJ databases">
        <authorList>
            <person name="Mao J.F."/>
        </authorList>
    </citation>
    <scope>NUCLEOTIDE SEQUENCE</scope>
    <source>
        <strain evidence="14">Huo1</strain>
        <tissue evidence="14">Leaf</tissue>
    </source>
</reference>
<proteinExistence type="inferred from homology"/>
<dbReference type="Proteomes" id="UP000298416">
    <property type="component" value="Unassembled WGS sequence"/>
</dbReference>
<dbReference type="GO" id="GO:0051082">
    <property type="term" value="F:unfolded protein binding"/>
    <property type="evidence" value="ECO:0007669"/>
    <property type="project" value="InterPro"/>
</dbReference>
<keyword evidence="8" id="KW-0539">Nucleus</keyword>
<evidence type="ECO:0000256" key="10">
    <source>
        <dbReference type="SAM" id="MobiDB-lite"/>
    </source>
</evidence>
<dbReference type="FunFam" id="1.10.287.110:FF:000037">
    <property type="entry name" value="Chaperone protein dnaJ A6 chloroplastic"/>
    <property type="match status" value="1"/>
</dbReference>
<feature type="zinc finger region" description="CR-type" evidence="9">
    <location>
        <begin position="213"/>
        <end position="295"/>
    </location>
</feature>
<dbReference type="InterPro" id="IPR002939">
    <property type="entry name" value="DnaJ_C"/>
</dbReference>
<dbReference type="CDD" id="cd10719">
    <property type="entry name" value="DnaJ_zf"/>
    <property type="match status" value="1"/>
</dbReference>
<dbReference type="SUPFAM" id="SSF53098">
    <property type="entry name" value="Ribonuclease H-like"/>
    <property type="match status" value="1"/>
</dbReference>
<feature type="domain" description="J" evidence="11">
    <location>
        <begin position="79"/>
        <end position="143"/>
    </location>
</feature>
<dbReference type="Pfam" id="PF05699">
    <property type="entry name" value="Dimer_Tnp_hAT"/>
    <property type="match status" value="1"/>
</dbReference>
<feature type="domain" description="CR-type" evidence="13">
    <location>
        <begin position="213"/>
        <end position="295"/>
    </location>
</feature>
<name>A0A8X8ZQJ8_SALSN</name>
<dbReference type="InterPro" id="IPR036410">
    <property type="entry name" value="HSP_DnaJ_Cys-rich_dom_sf"/>
</dbReference>
<dbReference type="FunFam" id="2.60.260.20:FF:000025">
    <property type="entry name" value="Molecular chaperone Hsp40/DnaJ family protein"/>
    <property type="match status" value="1"/>
</dbReference>
<dbReference type="SUPFAM" id="SSF57938">
    <property type="entry name" value="DnaJ/Hsp40 cysteine-rich domain"/>
    <property type="match status" value="1"/>
</dbReference>
<comment type="caution">
    <text evidence="14">The sequence shown here is derived from an EMBL/GenBank/DDBJ whole genome shotgun (WGS) entry which is preliminary data.</text>
</comment>
<dbReference type="EMBL" id="PNBA02000009">
    <property type="protein sequence ID" value="KAG6413293.1"/>
    <property type="molecule type" value="Genomic_DNA"/>
</dbReference>
<dbReference type="Pfam" id="PF00684">
    <property type="entry name" value="DnaJ_CXXCXGXG"/>
    <property type="match status" value="1"/>
</dbReference>
<evidence type="ECO:0000259" key="11">
    <source>
        <dbReference type="PROSITE" id="PS50076"/>
    </source>
</evidence>
<reference evidence="14" key="2">
    <citation type="submission" date="2020-08" db="EMBL/GenBank/DDBJ databases">
        <title>Plant Genome Project.</title>
        <authorList>
            <person name="Zhang R.-G."/>
        </authorList>
    </citation>
    <scope>NUCLEOTIDE SEQUENCE</scope>
    <source>
        <strain evidence="14">Huo1</strain>
        <tissue evidence="14">Leaf</tissue>
    </source>
</reference>
<dbReference type="InterPro" id="IPR025525">
    <property type="entry name" value="hAT-like_transposase_RNase-H"/>
</dbReference>
<dbReference type="GO" id="GO:0003677">
    <property type="term" value="F:DNA binding"/>
    <property type="evidence" value="ECO:0007669"/>
    <property type="project" value="UniProtKB-KW"/>
</dbReference>
<dbReference type="Pfam" id="PF01556">
    <property type="entry name" value="DnaJ_C"/>
    <property type="match status" value="2"/>
</dbReference>
<dbReference type="Gene3D" id="1.10.287.110">
    <property type="entry name" value="DnaJ domain"/>
    <property type="match status" value="1"/>
</dbReference>
<dbReference type="PROSITE" id="PS51188">
    <property type="entry name" value="ZF_CR"/>
    <property type="match status" value="1"/>
</dbReference>
<keyword evidence="4" id="KW-0677">Repeat</keyword>
<dbReference type="GO" id="GO:0009408">
    <property type="term" value="P:response to heat"/>
    <property type="evidence" value="ECO:0007669"/>
    <property type="project" value="InterPro"/>
</dbReference>
<dbReference type="HAMAP" id="MF_01152">
    <property type="entry name" value="DnaJ"/>
    <property type="match status" value="1"/>
</dbReference>
<dbReference type="PROSITE" id="PS00636">
    <property type="entry name" value="DNAJ_1"/>
    <property type="match status" value="1"/>
</dbReference>
<feature type="compositionally biased region" description="Low complexity" evidence="10">
    <location>
        <begin position="1"/>
        <end position="22"/>
    </location>
</feature>
<dbReference type="Gene3D" id="2.60.260.20">
    <property type="entry name" value="Urease metallochaperone UreE, N-terminal domain"/>
    <property type="match status" value="2"/>
</dbReference>
<dbReference type="PANTHER" id="PTHR43096:SF22">
    <property type="entry name" value="MOLECULAR CHAPERONE HSP40_DNAJ FAMILY PROTEIN"/>
    <property type="match status" value="1"/>
</dbReference>
<dbReference type="SUPFAM" id="SSF49493">
    <property type="entry name" value="HSP40/DnaJ peptide-binding domain"/>
    <property type="match status" value="2"/>
</dbReference>
<dbReference type="SUPFAM" id="SSF46565">
    <property type="entry name" value="Chaperone J-domain"/>
    <property type="match status" value="1"/>
</dbReference>
<dbReference type="InterPro" id="IPR036236">
    <property type="entry name" value="Znf_C2H2_sf"/>
</dbReference>
<feature type="domain" description="BED-type" evidence="12">
    <location>
        <begin position="565"/>
        <end position="625"/>
    </location>
</feature>
<dbReference type="SMART" id="SM00614">
    <property type="entry name" value="ZnF_BED"/>
    <property type="match status" value="1"/>
</dbReference>
<dbReference type="InterPro" id="IPR003656">
    <property type="entry name" value="Znf_BED"/>
</dbReference>
<feature type="compositionally biased region" description="Basic and acidic residues" evidence="10">
    <location>
        <begin position="519"/>
        <end position="530"/>
    </location>
</feature>
<evidence type="ECO:0000256" key="2">
    <source>
        <dbReference type="ARBA" id="ARBA00011738"/>
    </source>
</evidence>
<dbReference type="InterPro" id="IPR018253">
    <property type="entry name" value="DnaJ_domain_CS"/>
</dbReference>
<keyword evidence="5 9" id="KW-0863">Zinc-finger</keyword>
<feature type="region of interest" description="Disordered" evidence="10">
    <location>
        <begin position="492"/>
        <end position="530"/>
    </location>
</feature>
<dbReference type="InterPro" id="IPR008971">
    <property type="entry name" value="HSP40/DnaJ_pept-bd"/>
</dbReference>
<dbReference type="PRINTS" id="PR00625">
    <property type="entry name" value="JDOMAIN"/>
</dbReference>
<dbReference type="InterPro" id="IPR012724">
    <property type="entry name" value="DnaJ"/>
</dbReference>
<comment type="subunit">
    <text evidence="2">Homodimer.</text>
</comment>
<evidence type="ECO:0000256" key="7">
    <source>
        <dbReference type="ARBA" id="ARBA00023125"/>
    </source>
</evidence>
<dbReference type="GO" id="GO:0005524">
    <property type="term" value="F:ATP binding"/>
    <property type="evidence" value="ECO:0007669"/>
    <property type="project" value="InterPro"/>
</dbReference>
<evidence type="ECO:0000256" key="6">
    <source>
        <dbReference type="ARBA" id="ARBA00022833"/>
    </source>
</evidence>
<dbReference type="PROSITE" id="PS50808">
    <property type="entry name" value="ZF_BED"/>
    <property type="match status" value="1"/>
</dbReference>
<dbReference type="GO" id="GO:0009535">
    <property type="term" value="C:chloroplast thylakoid membrane"/>
    <property type="evidence" value="ECO:0007669"/>
    <property type="project" value="TreeGrafter"/>
</dbReference>
<gene>
    <name evidence="14" type="ORF">SASPL_126002</name>
</gene>
<dbReference type="GO" id="GO:0031072">
    <property type="term" value="F:heat shock protein binding"/>
    <property type="evidence" value="ECO:0007669"/>
    <property type="project" value="InterPro"/>
</dbReference>
<dbReference type="InterPro" id="IPR001305">
    <property type="entry name" value="HSP_DnaJ_Cys-rich_dom"/>
</dbReference>
<keyword evidence="6 9" id="KW-0862">Zinc</keyword>
<dbReference type="SMART" id="SM00271">
    <property type="entry name" value="DnaJ"/>
    <property type="match status" value="1"/>
</dbReference>
<dbReference type="GO" id="GO:0042026">
    <property type="term" value="P:protein refolding"/>
    <property type="evidence" value="ECO:0007669"/>
    <property type="project" value="TreeGrafter"/>
</dbReference>
<feature type="region of interest" description="Disordered" evidence="10">
    <location>
        <begin position="1"/>
        <end position="26"/>
    </location>
</feature>
<evidence type="ECO:0000256" key="3">
    <source>
        <dbReference type="ARBA" id="ARBA00022723"/>
    </source>
</evidence>
<evidence type="ECO:0000256" key="5">
    <source>
        <dbReference type="ARBA" id="ARBA00022771"/>
    </source>
</evidence>
<evidence type="ECO:0000259" key="13">
    <source>
        <dbReference type="PROSITE" id="PS51188"/>
    </source>
</evidence>
<sequence length="1215" mass="135274">MATAASATSPSLFFPSSLSSTPQRQNSLLPSSSSCFFTGGAPMRGNKTLLQVSASSAVQSNKRMAARRFGRAVVVAAADYYSTLGVPKSANSKEIKAAYRKLARQFHPDVNKEPGATDKFKEISAAYEVLSDDKKRALYDQYGEAGVKSAVGGGGGYTATNPFDLFEAFFGPSMGGFPGMDGGGFGTSRRSTVSKGEDLRYDMVLEFTAAIFGAEKEFELSHLETCDVCAGTGAKVGSKMRICSTCGGRGQVMRTEQTPFGMFSQVSICPNCGGDGEMISESCRKCSGAGRTRIRKDIKVKIPPGVSKGSILRVAGEGDAGPKGKPGDPEGICIRNTLVRINHRIFYHNHSCFKSKFLGGRVHNAFSGEKGVEVVGWVCMGAPGDLFVYLDIEEIPEIQRDGINLLSTIQISYLEAILGTVTKVKTVEGMTDLQIPPGTQPGDVLVLARKGAPKLNRPSIRGDHLFTVKVSIPKRISAKERELLEELAALGSAPASRTRTRPKVQQPDENTEVETSPTTEKENESENESDVWKQLKDLAGMYEMDIAIDQSAFPNADAQPNKRRRKKSMVWDHFTIETINPDCVRAFCNQCRKSFAYISGAKLAGTSHLKRHISLGICPVGRSKKEKDQMISHVPPPVNFTNIPRKRCHASNGVPSTYFDGDSCSYDLAKMVIQHDYPLDMVQQSGFVDFTRSLQPQFNIPSVSLLQEQIMGIYLREKQKLMDLLCGIPGRLNLTVNLCTSDQSVAYVLVTGHFTDHDWKLQRRIFNVIAVQSPDSATAFMHAVAACLGDWGIQDKLFTITLNLSHAIPSARETIRNMLPVKNTIILKGQMLINHCYARTMRSLAQDSLYSMRETVQKVRQSVKYVKTSDDNEKRFNKLRQDLQVPSTKSLIIDDLTQWNTTYQMLVAASELKEVFSNLDAYDPDYKLSVSWDEWRQVETLCSYLKMFYEAANILNSPVYPTTNSFFDVVWKMYLKLKHDTESQDFFESMLTRPLLDMFTKFWDDCNLVLAIAVVMDPRFKMKVVDFSFSRIFGDDADSQIKVVDQGLHDLYLDYVMLSLHCPIIEDDNEHLVKAEVVSEDILCDGDDDDDGLSDFYVDISEIMGEAHVKSEIDQYLEESVLPRVQDFDVLGWWRVNRERYPTLSKLASDVLSIPVSTVPPESVFDSGERKMDSHLSSLRPKTVQALVCAKDWLQHPHTLPNEVFPSDTFVKTEL</sequence>
<comment type="subcellular location">
    <subcellularLocation>
        <location evidence="1">Nucleus</location>
    </subcellularLocation>
</comment>
<keyword evidence="7" id="KW-0238">DNA-binding</keyword>
<dbReference type="Pfam" id="PF14372">
    <property type="entry name" value="hAT-like_RNase-H"/>
    <property type="match status" value="1"/>
</dbReference>
<dbReference type="Gene3D" id="2.10.230.10">
    <property type="entry name" value="Heat shock protein DnaJ, cysteine-rich domain"/>
    <property type="match status" value="1"/>
</dbReference>
<dbReference type="SUPFAM" id="SSF57667">
    <property type="entry name" value="beta-beta-alpha zinc fingers"/>
    <property type="match status" value="1"/>
</dbReference>
<evidence type="ECO:0000313" key="15">
    <source>
        <dbReference type="Proteomes" id="UP000298416"/>
    </source>
</evidence>
<accession>A0A8X8ZQJ8</accession>
<dbReference type="InterPro" id="IPR008906">
    <property type="entry name" value="HATC_C_dom"/>
</dbReference>
<dbReference type="CDD" id="cd10747">
    <property type="entry name" value="DnaJ_C"/>
    <property type="match status" value="1"/>
</dbReference>
<dbReference type="InterPro" id="IPR001623">
    <property type="entry name" value="DnaJ_domain"/>
</dbReference>
<evidence type="ECO:0000256" key="9">
    <source>
        <dbReference type="PROSITE-ProRule" id="PRU00546"/>
    </source>
</evidence>
<evidence type="ECO:0008006" key="16">
    <source>
        <dbReference type="Google" id="ProtNLM"/>
    </source>
</evidence>
<dbReference type="InterPro" id="IPR036869">
    <property type="entry name" value="J_dom_sf"/>
</dbReference>
<keyword evidence="3 9" id="KW-0479">Metal-binding</keyword>
<dbReference type="InterPro" id="IPR012337">
    <property type="entry name" value="RNaseH-like_sf"/>
</dbReference>
<dbReference type="Pfam" id="PF00226">
    <property type="entry name" value="DnaJ"/>
    <property type="match status" value="1"/>
</dbReference>
<evidence type="ECO:0000256" key="8">
    <source>
        <dbReference type="ARBA" id="ARBA00023242"/>
    </source>
</evidence>
<dbReference type="PROSITE" id="PS50076">
    <property type="entry name" value="DNAJ_2"/>
    <property type="match status" value="1"/>
</dbReference>
<evidence type="ECO:0000256" key="1">
    <source>
        <dbReference type="ARBA" id="ARBA00004123"/>
    </source>
</evidence>